<protein>
    <recommendedName>
        <fullName evidence="1">AAA+ ATPase domain-containing protein</fullName>
    </recommendedName>
</protein>
<proteinExistence type="predicted"/>
<dbReference type="GO" id="GO:0016887">
    <property type="term" value="F:ATP hydrolysis activity"/>
    <property type="evidence" value="ECO:0007669"/>
    <property type="project" value="InterPro"/>
</dbReference>
<accession>A0A8W8NMQ8</accession>
<dbReference type="SMART" id="SM00382">
    <property type="entry name" value="AAA"/>
    <property type="match status" value="2"/>
</dbReference>
<dbReference type="InterPro" id="IPR011704">
    <property type="entry name" value="ATPase_dyneun-rel_AAA"/>
</dbReference>
<sequence length="3312" mass="384018">MLGHPSYEFVDHCLELDDLEETKASLFKICNDWRDDLEEYRQKYSCLKYIKSEQLHLLFDYTKRLCTKRDQSSKESDIRSILWYLHPDLSFPLKENCFINECDSPRHMLDIVVVCLEERFKELELIGKSFPSFCKAGSPHLKFSKSCSFIRVDKDSESGPSLILGWFHLRCNKLPLPSQVVVCSENTSWDELYLLLLRSRERINASDECFCIAFLELLPVEYQGMLIDEIKKSDEGNSSLGLIYRGHPTDSIPTLFKEFEIFIQPFDRTMLVKLLQTMFPDVVVLTSESPGLGKTETIRDLAASREKGVRSLYLSGAHQKSQLIQSLKKLNLKPYEILHIVIGLDIKPKELDMLLFELVILRYVSFSSLSYVLPETAIALEITNCPNQMMTCGMPFSMCFSRTHLKWENYDNYKCQKEPHSPVQVTCAYLNELEKGELNVDVDLSQTALLNEEKCKDLLRKYFPSFDGINFTIVNIFLSVLGNQLKKFSASTYFQNKNLSLMIGEDNIFAVKKTILESLVRFSKEFASRSIVSCREVQHNTFQNLHNSSVDLKKTVTDLAKRTKGMIRWEHSNHLVFVFHSQNTQTMSAVYRCLENVPENIKYMFESQIENKLPDYTKMESDRLLEILVKITRTKQKPLSKDNKSKLPKGYAYTPDNMLKMMMIALRLQSNIPVVVMGETGCGKTSLIRRLADICEVHLTVLSVHAGMSKNDILDTVQSADEIATENRAEEVWLFFDELNTSEYVGLISDIVCHREIHGDALSPNLLFIAACNPYRLRDSKRYTKGLKGKLSEDALSLLAYRVHPLPEMMLDFVWDYGSLPLAEERAYIQRMVDTEIFKPYEKLLIKLLGVSQQFVREKEGSSCIVSLRDVYRCISLIKWFKNNFIPKQHSDIEEKEVILRSFIMGLTICYMCRFSKHDDRKAYRERLSAVFSAKFIDTYSEREIAECIREEYNAILDKMDIPKGTARNTALQENIFVMLVCILNKLPLFIVGKPGCSKSLSMQLIRNNMRGKESKDPFFQNYPRLFYSSFQGSESSTSDGIMKVFERAKKIEIEHQNQENKVLSMVIIDEIGLAEISRFNPLKVLHSLLEPDGKDQLNVAVVGISNWALDSAKMNRAIHLSRPDLNEEELFITGQSIMESVAGHQNLEIIPKDFAKAYLEYIDKQPIKHFHGLRDYYSFVKCVSREFVDMDHRVCEVDNIEKKRKLLLKGLLRNFGGQQMHNETMRRTFFQIMSLNDLPICETQELIVENIVDSEARHLMLILDGDSALGSIEHIVENIGKEFTTILGSRFQDDEDDDYNYRVLNRIILCMEQPQVLILKDLDDIYGSLYDMLNQNYTIVQGKKHCRVALGPFSNPTCEVNDEFKCIVIIDEFNVENTDPPFLNRFEKQLYLLKDILKPRNEILAGYIEDFVHDFSSYSEENILFGAQDSFPIAGKELFISLVNYVERKLDKMYEKSTSDNQVLYYCIIELLWIFKPDCILRADISKACAKSRNSVEYLITMYMNLPIHNGLGYYLKDICDAEEHTSFVHEDVSKRNEHICNQLPFELKELMDIYFSKFENDESVCNNSQDHWEEYEQNGLDRKENLDSFDHSSDVYLEKNVNEPNQNRYLRKENKHNKMKILRKWDDFGLKLIVFTYSTIYCKIREALSELDFSLHKLSEYKTEKTFTTDIETFFTTSQKKWLVLQCDIKSDFHHILLAKSIVEHNRKRLKKNKGTKHVCILVHITRSTNPFHLFTKINFSTGWTLATLDSIENPIFSIPDLYNKSPLDVLGANEQEFGELVVRELPWASAKIQYQGTSNYLADELKLKTSKGAVHFFTEQIQSWIKRHSSLKNNLDWHQRSACDKHLLDTSTTMIATLESHLSSLIQNPLARILYSVENAGLILCLLSFDELKPELKDIFHRGCECQNFYNIDAVPPPAGPGCYVINLQNIKMRVPFSKLIFENLEKYKPEVLEDVRRTNIIPGHFQVAEDKELKEAMLAIVRVYSDLIKKETQLFDTLTFDHIVEDLRMDFCQYATSAIKCRLSTKEKTDLIKWILNRLIGKVVIYDASTFLMTLNLWTWTYFQNIIGIFHLVDFWKPHAKNDDALYNLLYGSENDTSMLKSLQNFVDLICEDILSQCVQLKYSEMKEWQEGVYKFMTIMGDIGVISHKIETLKFFNDFVSVVFIPTECDYSHLNQFATCVSNFNWDLNKLNVFESLLVNLESLSESERVVEIQQVVCSFIAKCNGVNVDESEQKHVNLKAIRLIENGEMSDKCLRFYGHCLKLSLFDYFPDEDEDLESNQFLQMLEQEEQEFDEYLCAIHQVLSKQNETPFHALFVFSIQEELFCDVIGIENLKKIARHNDFLLRKLFQAKDALSNQCNGMRFSVAVAYLRTFLLNTAMLMLTTCYRNDYVLSAIDKLLCNGRISKEQKQLQKYFLDCFIRGSGELDLFKLSIELSDTMKFFKSNTLLPSVYNIGCSLESFNLARYCKLPDILLLEHLKDISEDMAFLKRLIKREKTSIASLLCFLHSRVFYVECFSIVSDADRLFVESLKKAGVCQKIDPMQQLIHHIVNQNDCKRNILKHGVHKTAESASLTTFLLHVISLILIHENKSSTLYKAAIYCEPSECKPTKIETFTSFQIRTCTCGHRIISPKQSCPWCSSGDISGHTVDVLQLEKREPFSVIVRNILIEAALVTTCLFQDVVNEIGLKEVESRERSIQMNWQKLREHLQVNDSEQCQLLIIFLERVKEIFSDSAISYSNWNEKYDEELRNVLQDRYQQLRKDNIKHNEMCKAFRTAIANENGEDKEYVEENILFCQTVNPCIQNLYFELRISKSEEKFPCLNMILENLEVLKFPQYIEGILQWHKLLVTRCSYSLKKVDCKYMSVGTFIDNQDNETQRELRDKFKTFADKWADIVNLFARLEHHTSKLPCIEIIREDSKIGLCVMKDKTSTVFQIINVLCLLQNKILDKVLEICVLCESRALGFLHIGPKKAAIPVVPLMDLQTKHIVKSLVGEKSEKLELFSQVGCTAGTRGYDYDFRKLEIEWAYKLFHNRAYILIDETMMFMEFKDDLYGHCVQLLHKVDALIPQTTIDSTLKKKIKKMLQEDPSQGPQLLTLVGTITTVIVRGKITEGRQHLAEFAGKLEGLQLIRLSSNCLLPFTEYELTLNKVVAFYTLLEEINGKIHFDALDNDFRDAIKERTIQQITAVVGGNINLLRACESAMHMFLHRYLYVRDNDISIQQPIADYLSSPELWKDALISGQQITLPNFDNKILLQNVFPHELLVKHVYKFLEFLKEQIKLFQMNTRMPKLPQGSRKNNRRKEKTGIF</sequence>
<dbReference type="SUPFAM" id="SSF52540">
    <property type="entry name" value="P-loop containing nucleoside triphosphate hydrolases"/>
    <property type="match status" value="2"/>
</dbReference>
<dbReference type="Gene3D" id="3.40.50.300">
    <property type="entry name" value="P-loop containing nucleotide triphosphate hydrolases"/>
    <property type="match status" value="2"/>
</dbReference>
<dbReference type="GO" id="GO:0004842">
    <property type="term" value="F:ubiquitin-protein transferase activity"/>
    <property type="evidence" value="ECO:0007669"/>
    <property type="project" value="InterPro"/>
</dbReference>
<evidence type="ECO:0000313" key="3">
    <source>
        <dbReference type="Proteomes" id="UP000005408"/>
    </source>
</evidence>
<dbReference type="GO" id="GO:0005524">
    <property type="term" value="F:ATP binding"/>
    <property type="evidence" value="ECO:0007669"/>
    <property type="project" value="InterPro"/>
</dbReference>
<keyword evidence="3" id="KW-1185">Reference proteome</keyword>
<reference evidence="2" key="1">
    <citation type="submission" date="2022-08" db="UniProtKB">
        <authorList>
            <consortium name="EnsemblMetazoa"/>
        </authorList>
    </citation>
    <scope>IDENTIFICATION</scope>
    <source>
        <strain evidence="2">05x7-T-G4-1.051#20</strain>
    </source>
</reference>
<feature type="domain" description="AAA+ ATPase" evidence="1">
    <location>
        <begin position="985"/>
        <end position="1125"/>
    </location>
</feature>
<dbReference type="Proteomes" id="UP000005408">
    <property type="component" value="Unassembled WGS sequence"/>
</dbReference>
<dbReference type="EnsemblMetazoa" id="G6516.1">
    <property type="protein sequence ID" value="G6516.1:cds"/>
    <property type="gene ID" value="G6516"/>
</dbReference>
<evidence type="ECO:0000259" key="1">
    <source>
        <dbReference type="SMART" id="SM00382"/>
    </source>
</evidence>
<dbReference type="InterPro" id="IPR031248">
    <property type="entry name" value="RNF213"/>
</dbReference>
<dbReference type="InterPro" id="IPR003593">
    <property type="entry name" value="AAA+_ATPase"/>
</dbReference>
<organism evidence="2 3">
    <name type="scientific">Magallana gigas</name>
    <name type="common">Pacific oyster</name>
    <name type="synonym">Crassostrea gigas</name>
    <dbReference type="NCBI Taxonomy" id="29159"/>
    <lineage>
        <taxon>Eukaryota</taxon>
        <taxon>Metazoa</taxon>
        <taxon>Spiralia</taxon>
        <taxon>Lophotrochozoa</taxon>
        <taxon>Mollusca</taxon>
        <taxon>Bivalvia</taxon>
        <taxon>Autobranchia</taxon>
        <taxon>Pteriomorphia</taxon>
        <taxon>Ostreida</taxon>
        <taxon>Ostreoidea</taxon>
        <taxon>Ostreidae</taxon>
        <taxon>Magallana</taxon>
    </lineage>
</organism>
<dbReference type="PANTHER" id="PTHR22605">
    <property type="entry name" value="RZ-TYPE DOMAIN-CONTAINING PROTEIN"/>
    <property type="match status" value="1"/>
</dbReference>
<dbReference type="PANTHER" id="PTHR22605:SF1">
    <property type="entry name" value="RZ-TYPE DOMAIN-CONTAINING PROTEIN"/>
    <property type="match status" value="1"/>
</dbReference>
<dbReference type="Pfam" id="PF07728">
    <property type="entry name" value="AAA_5"/>
    <property type="match status" value="1"/>
</dbReference>
<evidence type="ECO:0000313" key="2">
    <source>
        <dbReference type="EnsemblMetazoa" id="G6516.1:cds"/>
    </source>
</evidence>
<name>A0A8W8NMQ8_MAGGI</name>
<feature type="domain" description="AAA+ ATPase" evidence="1">
    <location>
        <begin position="670"/>
        <end position="806"/>
    </location>
</feature>
<dbReference type="InterPro" id="IPR027417">
    <property type="entry name" value="P-loop_NTPase"/>
</dbReference>